<comment type="caution">
    <text evidence="1">The sequence shown here is derived from an EMBL/GenBank/DDBJ whole genome shotgun (WGS) entry which is preliminary data.</text>
</comment>
<reference evidence="1 2" key="1">
    <citation type="journal article" date="2019" name="Sci. Rep.">
        <title>Orb-weaving spider Araneus ventricosus genome elucidates the spidroin gene catalogue.</title>
        <authorList>
            <person name="Kono N."/>
            <person name="Nakamura H."/>
            <person name="Ohtoshi R."/>
            <person name="Moran D.A.P."/>
            <person name="Shinohara A."/>
            <person name="Yoshida Y."/>
            <person name="Fujiwara M."/>
            <person name="Mori M."/>
            <person name="Tomita M."/>
            <person name="Arakawa K."/>
        </authorList>
    </citation>
    <scope>NUCLEOTIDE SEQUENCE [LARGE SCALE GENOMIC DNA]</scope>
</reference>
<dbReference type="EMBL" id="BGPR01226485">
    <property type="protein sequence ID" value="GBL57655.1"/>
    <property type="molecule type" value="Genomic_DNA"/>
</dbReference>
<organism evidence="1 2">
    <name type="scientific">Araneus ventricosus</name>
    <name type="common">Orbweaver spider</name>
    <name type="synonym">Epeira ventricosa</name>
    <dbReference type="NCBI Taxonomy" id="182803"/>
    <lineage>
        <taxon>Eukaryota</taxon>
        <taxon>Metazoa</taxon>
        <taxon>Ecdysozoa</taxon>
        <taxon>Arthropoda</taxon>
        <taxon>Chelicerata</taxon>
        <taxon>Arachnida</taxon>
        <taxon>Araneae</taxon>
        <taxon>Araneomorphae</taxon>
        <taxon>Entelegynae</taxon>
        <taxon>Araneoidea</taxon>
        <taxon>Araneidae</taxon>
        <taxon>Araneus</taxon>
    </lineage>
</organism>
<feature type="non-terminal residue" evidence="1">
    <location>
        <position position="1"/>
    </location>
</feature>
<dbReference type="AlphaFoldDB" id="A0A4Y1ZLY8"/>
<keyword evidence="2" id="KW-1185">Reference proteome</keyword>
<accession>A0A4Y1ZLY8</accession>
<gene>
    <name evidence="1" type="ORF">AVEN_231455_1</name>
</gene>
<dbReference type="Proteomes" id="UP000499080">
    <property type="component" value="Unassembled WGS sequence"/>
</dbReference>
<evidence type="ECO:0000313" key="1">
    <source>
        <dbReference type="EMBL" id="GBL57655.1"/>
    </source>
</evidence>
<proteinExistence type="predicted"/>
<name>A0A4Y1ZLY8_ARAVE</name>
<evidence type="ECO:0000313" key="2">
    <source>
        <dbReference type="Proteomes" id="UP000499080"/>
    </source>
</evidence>
<sequence>ILLTVSASVLNRRIMDASEKEDDYTRLSIDEHNHKDYSDEDLFKILNSETFVPADDNIHNGFLMKRPLKSVVEFRT</sequence>
<protein>
    <submittedName>
        <fullName evidence="1">Uncharacterized protein</fullName>
    </submittedName>
</protein>